<proteinExistence type="predicted"/>
<organism evidence="1 2">
    <name type="scientific">Anopheles minimus</name>
    <dbReference type="NCBI Taxonomy" id="112268"/>
    <lineage>
        <taxon>Eukaryota</taxon>
        <taxon>Metazoa</taxon>
        <taxon>Ecdysozoa</taxon>
        <taxon>Arthropoda</taxon>
        <taxon>Hexapoda</taxon>
        <taxon>Insecta</taxon>
        <taxon>Pterygota</taxon>
        <taxon>Neoptera</taxon>
        <taxon>Endopterygota</taxon>
        <taxon>Diptera</taxon>
        <taxon>Nematocera</taxon>
        <taxon>Culicoidea</taxon>
        <taxon>Culicidae</taxon>
        <taxon>Anophelinae</taxon>
        <taxon>Anopheles</taxon>
    </lineage>
</organism>
<accession>A0A182WPA9</accession>
<keyword evidence="2" id="KW-1185">Reference proteome</keyword>
<evidence type="ECO:0000313" key="2">
    <source>
        <dbReference type="Proteomes" id="UP000075920"/>
    </source>
</evidence>
<sequence length="15" mass="1797">MCVLSFTKLVKMKLR</sequence>
<protein>
    <submittedName>
        <fullName evidence="1">Uncharacterized protein</fullName>
    </submittedName>
</protein>
<reference evidence="2" key="1">
    <citation type="submission" date="2013-03" db="EMBL/GenBank/DDBJ databases">
        <title>The Genome Sequence of Anopheles minimus MINIMUS1.</title>
        <authorList>
            <consortium name="The Broad Institute Genomics Platform"/>
            <person name="Neafsey D.E."/>
            <person name="Walton C."/>
            <person name="Walker B."/>
            <person name="Young S.K."/>
            <person name="Zeng Q."/>
            <person name="Gargeya S."/>
            <person name="Fitzgerald M."/>
            <person name="Haas B."/>
            <person name="Abouelleil A."/>
            <person name="Allen A.W."/>
            <person name="Alvarado L."/>
            <person name="Arachchi H.M."/>
            <person name="Berlin A.M."/>
            <person name="Chapman S.B."/>
            <person name="Gainer-Dewar J."/>
            <person name="Goldberg J."/>
            <person name="Griggs A."/>
            <person name="Gujja S."/>
            <person name="Hansen M."/>
            <person name="Howarth C."/>
            <person name="Imamovic A."/>
            <person name="Ireland A."/>
            <person name="Larimer J."/>
            <person name="McCowan C."/>
            <person name="Murphy C."/>
            <person name="Pearson M."/>
            <person name="Poon T.W."/>
            <person name="Priest M."/>
            <person name="Roberts A."/>
            <person name="Saif S."/>
            <person name="Shea T."/>
            <person name="Sisk P."/>
            <person name="Sykes S."/>
            <person name="Wortman J."/>
            <person name="Nusbaum C."/>
            <person name="Birren B."/>
        </authorList>
    </citation>
    <scope>NUCLEOTIDE SEQUENCE [LARGE SCALE GENOMIC DNA]</scope>
    <source>
        <strain evidence="2">MINIMUS1</strain>
    </source>
</reference>
<dbReference type="VEuPathDB" id="VectorBase:AMIN014516"/>
<evidence type="ECO:0000313" key="1">
    <source>
        <dbReference type="EnsemblMetazoa" id="AMIN014516-PA"/>
    </source>
</evidence>
<reference evidence="1" key="2">
    <citation type="submission" date="2020-05" db="UniProtKB">
        <authorList>
            <consortium name="EnsemblMetazoa"/>
        </authorList>
    </citation>
    <scope>IDENTIFICATION</scope>
    <source>
        <strain evidence="1">MINIMUS1</strain>
    </source>
</reference>
<name>A0A182WPA9_9DIPT</name>
<dbReference type="EnsemblMetazoa" id="AMIN014516-RA">
    <property type="protein sequence ID" value="AMIN014516-PA"/>
    <property type="gene ID" value="AMIN014516"/>
</dbReference>
<dbReference type="Proteomes" id="UP000075920">
    <property type="component" value="Unassembled WGS sequence"/>
</dbReference>